<dbReference type="OrthoDB" id="7693780at2759"/>
<evidence type="ECO:0000256" key="20">
    <source>
        <dbReference type="ARBA" id="ARBA00048173"/>
    </source>
</evidence>
<keyword evidence="5" id="KW-0548">Nucleotidyltransferase</keyword>
<feature type="compositionally biased region" description="Polar residues" evidence="22">
    <location>
        <begin position="683"/>
        <end position="698"/>
    </location>
</feature>
<dbReference type="GO" id="GO:0032196">
    <property type="term" value="P:transposition"/>
    <property type="evidence" value="ECO:0007669"/>
    <property type="project" value="UniProtKB-KW"/>
</dbReference>
<dbReference type="Pfam" id="PF07727">
    <property type="entry name" value="RVT_2"/>
    <property type="match status" value="1"/>
</dbReference>
<feature type="region of interest" description="Disordered" evidence="22">
    <location>
        <begin position="653"/>
        <end position="698"/>
    </location>
</feature>
<dbReference type="InterPro" id="IPR057670">
    <property type="entry name" value="SH3_retrovirus"/>
</dbReference>
<dbReference type="InterPro" id="IPR039537">
    <property type="entry name" value="Retrotran_Ty1/copia-like"/>
</dbReference>
<dbReference type="Pfam" id="PF25597">
    <property type="entry name" value="SH3_retrovirus"/>
    <property type="match status" value="1"/>
</dbReference>
<dbReference type="GO" id="GO:0006508">
    <property type="term" value="P:proteolysis"/>
    <property type="evidence" value="ECO:0007669"/>
    <property type="project" value="UniProtKB-KW"/>
</dbReference>
<keyword evidence="19" id="KW-0511">Multifunctional enzyme</keyword>
<evidence type="ECO:0000256" key="17">
    <source>
        <dbReference type="ARBA" id="ARBA00023113"/>
    </source>
</evidence>
<dbReference type="GO" id="GO:0003964">
    <property type="term" value="F:RNA-directed DNA polymerase activity"/>
    <property type="evidence" value="ECO:0007669"/>
    <property type="project" value="UniProtKB-KW"/>
</dbReference>
<keyword evidence="14" id="KW-0229">DNA integration</keyword>
<keyword evidence="7" id="KW-0479">Metal-binding</keyword>
<keyword evidence="10" id="KW-0378">Hydrolase</keyword>
<dbReference type="PANTHER" id="PTHR42648:SF11">
    <property type="entry name" value="TRANSPOSON TY4-P GAG-POL POLYPROTEIN"/>
    <property type="match status" value="1"/>
</dbReference>
<dbReference type="GO" id="GO:0004519">
    <property type="term" value="F:endonuclease activity"/>
    <property type="evidence" value="ECO:0007669"/>
    <property type="project" value="UniProtKB-KW"/>
</dbReference>
<dbReference type="GO" id="GO:0003723">
    <property type="term" value="F:RNA binding"/>
    <property type="evidence" value="ECO:0007669"/>
    <property type="project" value="UniProtKB-KW"/>
</dbReference>
<dbReference type="InterPro" id="IPR012337">
    <property type="entry name" value="RNaseH-like_sf"/>
</dbReference>
<dbReference type="Pfam" id="PF22936">
    <property type="entry name" value="Pol_BBD"/>
    <property type="match status" value="1"/>
</dbReference>
<evidence type="ECO:0000313" key="25">
    <source>
        <dbReference type="Proteomes" id="UP000765509"/>
    </source>
</evidence>
<feature type="domain" description="Integrase catalytic" evidence="23">
    <location>
        <begin position="412"/>
        <end position="580"/>
    </location>
</feature>
<dbReference type="Gene3D" id="3.30.420.10">
    <property type="entry name" value="Ribonuclease H-like superfamily/Ribonuclease H"/>
    <property type="match status" value="1"/>
</dbReference>
<keyword evidence="11" id="KW-0067">ATP-binding</keyword>
<keyword evidence="13" id="KW-0694">RNA-binding</keyword>
<keyword evidence="18" id="KW-0233">DNA recombination</keyword>
<dbReference type="GO" id="GO:0015074">
    <property type="term" value="P:DNA integration"/>
    <property type="evidence" value="ECO:0007669"/>
    <property type="project" value="UniProtKB-KW"/>
</dbReference>
<keyword evidence="16" id="KW-0239">DNA-directed DNA polymerase</keyword>
<keyword evidence="25" id="KW-1185">Reference proteome</keyword>
<evidence type="ECO:0000256" key="15">
    <source>
        <dbReference type="ARBA" id="ARBA00022918"/>
    </source>
</evidence>
<dbReference type="EMBL" id="AVOT02048910">
    <property type="protein sequence ID" value="MBW0544102.1"/>
    <property type="molecule type" value="Genomic_DNA"/>
</dbReference>
<feature type="compositionally biased region" description="Polar residues" evidence="22">
    <location>
        <begin position="653"/>
        <end position="662"/>
    </location>
</feature>
<evidence type="ECO:0000313" key="24">
    <source>
        <dbReference type="EMBL" id="MBW0544102.1"/>
    </source>
</evidence>
<dbReference type="InterPro" id="IPR001584">
    <property type="entry name" value="Integrase_cat-core"/>
</dbReference>
<keyword evidence="3" id="KW-1188">Viral release from host cell</keyword>
<feature type="compositionally biased region" description="Low complexity" evidence="22">
    <location>
        <begin position="673"/>
        <end position="682"/>
    </location>
</feature>
<keyword evidence="16" id="KW-0808">Transferase</keyword>
<evidence type="ECO:0000256" key="16">
    <source>
        <dbReference type="ARBA" id="ARBA00022932"/>
    </source>
</evidence>
<dbReference type="GO" id="GO:0003887">
    <property type="term" value="F:DNA-directed DNA polymerase activity"/>
    <property type="evidence" value="ECO:0007669"/>
    <property type="project" value="UniProtKB-KW"/>
</dbReference>
<dbReference type="GO" id="GO:0046872">
    <property type="term" value="F:metal ion binding"/>
    <property type="evidence" value="ECO:0007669"/>
    <property type="project" value="UniProtKB-KW"/>
</dbReference>
<evidence type="ECO:0000256" key="5">
    <source>
        <dbReference type="ARBA" id="ARBA00022695"/>
    </source>
</evidence>
<proteinExistence type="predicted"/>
<dbReference type="InterPro" id="IPR036397">
    <property type="entry name" value="RNaseH_sf"/>
</dbReference>
<dbReference type="Proteomes" id="UP000765509">
    <property type="component" value="Unassembled WGS sequence"/>
</dbReference>
<keyword evidence="17" id="KW-0917">Virion maturation</keyword>
<keyword evidence="6" id="KW-0540">Nuclease</keyword>
<evidence type="ECO:0000256" key="22">
    <source>
        <dbReference type="SAM" id="MobiDB-lite"/>
    </source>
</evidence>
<evidence type="ECO:0000256" key="7">
    <source>
        <dbReference type="ARBA" id="ARBA00022723"/>
    </source>
</evidence>
<evidence type="ECO:0000256" key="4">
    <source>
        <dbReference type="ARBA" id="ARBA00022670"/>
    </source>
</evidence>
<dbReference type="GO" id="GO:0008233">
    <property type="term" value="F:peptidase activity"/>
    <property type="evidence" value="ECO:0007669"/>
    <property type="project" value="UniProtKB-KW"/>
</dbReference>
<evidence type="ECO:0000256" key="1">
    <source>
        <dbReference type="ARBA" id="ARBA00002180"/>
    </source>
</evidence>
<evidence type="ECO:0000256" key="6">
    <source>
        <dbReference type="ARBA" id="ARBA00022722"/>
    </source>
</evidence>
<evidence type="ECO:0000256" key="2">
    <source>
        <dbReference type="ARBA" id="ARBA00022578"/>
    </source>
</evidence>
<evidence type="ECO:0000256" key="18">
    <source>
        <dbReference type="ARBA" id="ARBA00023172"/>
    </source>
</evidence>
<feature type="region of interest" description="Disordered" evidence="22">
    <location>
        <begin position="512"/>
        <end position="531"/>
    </location>
</feature>
<keyword evidence="2" id="KW-0815">Transposition</keyword>
<evidence type="ECO:0000256" key="8">
    <source>
        <dbReference type="ARBA" id="ARBA00022741"/>
    </source>
</evidence>
<comment type="catalytic activity">
    <reaction evidence="21">
        <text>DNA(n) + a 2'-deoxyribonucleoside 5'-triphosphate = DNA(n+1) + diphosphate</text>
        <dbReference type="Rhea" id="RHEA:22508"/>
        <dbReference type="Rhea" id="RHEA-COMP:17339"/>
        <dbReference type="Rhea" id="RHEA-COMP:17340"/>
        <dbReference type="ChEBI" id="CHEBI:33019"/>
        <dbReference type="ChEBI" id="CHEBI:61560"/>
        <dbReference type="ChEBI" id="CHEBI:173112"/>
        <dbReference type="EC" id="2.7.7.7"/>
    </reaction>
</comment>
<dbReference type="AlphaFoldDB" id="A0A9Q3FT17"/>
<feature type="region of interest" description="Disordered" evidence="22">
    <location>
        <begin position="207"/>
        <end position="248"/>
    </location>
</feature>
<comment type="function">
    <text evidence="1">The aspartyl protease (PR) mediates the proteolytic cleavages of the Gag and Gag-Pol polyproteins after assembly of the VLP.</text>
</comment>
<evidence type="ECO:0000256" key="13">
    <source>
        <dbReference type="ARBA" id="ARBA00022884"/>
    </source>
</evidence>
<dbReference type="PANTHER" id="PTHR42648">
    <property type="entry name" value="TRANSPOSASE, PUTATIVE-RELATED"/>
    <property type="match status" value="1"/>
</dbReference>
<evidence type="ECO:0000256" key="19">
    <source>
        <dbReference type="ARBA" id="ARBA00023268"/>
    </source>
</evidence>
<evidence type="ECO:0000256" key="14">
    <source>
        <dbReference type="ARBA" id="ARBA00022908"/>
    </source>
</evidence>
<keyword evidence="15" id="KW-0695">RNA-directed DNA polymerase</keyword>
<evidence type="ECO:0000256" key="9">
    <source>
        <dbReference type="ARBA" id="ARBA00022759"/>
    </source>
</evidence>
<keyword evidence="9" id="KW-0255">Endonuclease</keyword>
<gene>
    <name evidence="24" type="ORF">O181_083817</name>
</gene>
<dbReference type="GO" id="GO:0006310">
    <property type="term" value="P:DNA recombination"/>
    <property type="evidence" value="ECO:0007669"/>
    <property type="project" value="UniProtKB-KW"/>
</dbReference>
<reference evidence="24" key="1">
    <citation type="submission" date="2021-03" db="EMBL/GenBank/DDBJ databases">
        <title>Draft genome sequence of rust myrtle Austropuccinia psidii MF-1, a brazilian biotype.</title>
        <authorList>
            <person name="Quecine M.C."/>
            <person name="Pachon D.M.R."/>
            <person name="Bonatelli M.L."/>
            <person name="Correr F.H."/>
            <person name="Franceschini L.M."/>
            <person name="Leite T.F."/>
            <person name="Margarido G.R.A."/>
            <person name="Almeida C.A."/>
            <person name="Ferrarezi J.A."/>
            <person name="Labate C.A."/>
        </authorList>
    </citation>
    <scope>NUCLEOTIDE SEQUENCE</scope>
    <source>
        <strain evidence="24">MF-1</strain>
    </source>
</reference>
<evidence type="ECO:0000256" key="11">
    <source>
        <dbReference type="ARBA" id="ARBA00022840"/>
    </source>
</evidence>
<dbReference type="InterPro" id="IPR054722">
    <property type="entry name" value="PolX-like_BBD"/>
</dbReference>
<keyword evidence="12" id="KW-0460">Magnesium</keyword>
<evidence type="ECO:0000256" key="10">
    <source>
        <dbReference type="ARBA" id="ARBA00022801"/>
    </source>
</evidence>
<dbReference type="Pfam" id="PF00665">
    <property type="entry name" value="rve"/>
    <property type="match status" value="1"/>
</dbReference>
<comment type="caution">
    <text evidence="24">The sequence shown here is derived from an EMBL/GenBank/DDBJ whole genome shotgun (WGS) entry which is preliminary data.</text>
</comment>
<evidence type="ECO:0000256" key="3">
    <source>
        <dbReference type="ARBA" id="ARBA00022612"/>
    </source>
</evidence>
<evidence type="ECO:0000256" key="12">
    <source>
        <dbReference type="ARBA" id="ARBA00022842"/>
    </source>
</evidence>
<protein>
    <recommendedName>
        <fullName evidence="23">Integrase catalytic domain-containing protein</fullName>
    </recommendedName>
</protein>
<dbReference type="SUPFAM" id="SSF53098">
    <property type="entry name" value="Ribonuclease H-like"/>
    <property type="match status" value="1"/>
</dbReference>
<name>A0A9Q3FT17_9BASI</name>
<dbReference type="GO" id="GO:0005634">
    <property type="term" value="C:nucleus"/>
    <property type="evidence" value="ECO:0007669"/>
    <property type="project" value="UniProtKB-ARBA"/>
</dbReference>
<accession>A0A9Q3FT17</accession>
<dbReference type="InterPro" id="IPR013103">
    <property type="entry name" value="RVT_2"/>
</dbReference>
<evidence type="ECO:0000259" key="23">
    <source>
        <dbReference type="PROSITE" id="PS50994"/>
    </source>
</evidence>
<dbReference type="PROSITE" id="PS50994">
    <property type="entry name" value="INTEGRASE"/>
    <property type="match status" value="1"/>
</dbReference>
<keyword evidence="8" id="KW-0547">Nucleotide-binding</keyword>
<dbReference type="GO" id="GO:0005524">
    <property type="term" value="F:ATP binding"/>
    <property type="evidence" value="ECO:0007669"/>
    <property type="project" value="UniProtKB-KW"/>
</dbReference>
<keyword evidence="4" id="KW-0645">Protease</keyword>
<organism evidence="24 25">
    <name type="scientific">Austropuccinia psidii MF-1</name>
    <dbReference type="NCBI Taxonomy" id="1389203"/>
    <lineage>
        <taxon>Eukaryota</taxon>
        <taxon>Fungi</taxon>
        <taxon>Dikarya</taxon>
        <taxon>Basidiomycota</taxon>
        <taxon>Pucciniomycotina</taxon>
        <taxon>Pucciniomycetes</taxon>
        <taxon>Pucciniales</taxon>
        <taxon>Sphaerophragmiaceae</taxon>
        <taxon>Austropuccinia</taxon>
    </lineage>
</organism>
<comment type="catalytic activity">
    <reaction evidence="20">
        <text>DNA(n) + a 2'-deoxyribonucleoside 5'-triphosphate = DNA(n+1) + diphosphate</text>
        <dbReference type="Rhea" id="RHEA:22508"/>
        <dbReference type="Rhea" id="RHEA-COMP:17339"/>
        <dbReference type="Rhea" id="RHEA-COMP:17340"/>
        <dbReference type="ChEBI" id="CHEBI:33019"/>
        <dbReference type="ChEBI" id="CHEBI:61560"/>
        <dbReference type="ChEBI" id="CHEBI:173112"/>
        <dbReference type="EC" id="2.7.7.49"/>
    </reaction>
</comment>
<evidence type="ECO:0000256" key="21">
    <source>
        <dbReference type="ARBA" id="ARBA00049244"/>
    </source>
</evidence>
<sequence>MGPEALTGSAAQKNGIPILSDNNYSEWDASIRAFFLYIGFLDYVDGDMNAPSEATPELLMKYKELTQKAAGVICQSLDTNNRAKFVNKSNKKNPKVLYDSITSYYQSNQSLLQPTGNISDELLAEIIVSKLSNGYDNLKRIIYEQRPLETQRIVAKIDDYIRDSCDSPVEEVAIKSESAYKIKHFCQNGTHNPMTKHSADQCRQLHPELKRQSRDKNKKKRNSNQQNQNRVKHTSQKPPSIFEEDDLSSNDTQVVNYSKAYAEKSNQFSTLYYLDTAASSHMIGHRKFFQTYKNKLMSVETADGSHTSVLGHGLVEFKSNNSKFKLHCIHVPEIKETLISMGKLWDSGFSMIRRNHNHFDVRNNEGVLMNGKVSNNMFELNLEIVPPKQLELARVSISGEKLHNRAGHPGKLPHAPYVGHTVHSDLSGNISPPSIGGGNYYLKMTDDYSRFKVVYIIKSKSDTFDAIKDYLDEVERKHGTKVKVLVNNNGGEYLSRQLQNLLEENGTKMVLTAPYSPQKNPKSERGNRTTSENARALLHKSNLTPDLWGEAVTTSVFIKNITPLPYNNNRVPYHTWHKSEFDLKRLRTFGCLCYVNIPKVLQEGKFSKTSARGMFLGYDPCGKHNWRVLLTNGQITKSHNMVFDEETFPQPFRQNTLNSSNMIEEEELPSRNTTDSPSSTTSKKQTCNNLNSSMQISTETARKPGWEIKLTSNKALKTVSADLDESNILQTKQCEKMASINCHSPNPKNWNEAMRSLDRDAWVEALNNELLNLYSRKVVEETNLPKDKRAIGFSVRFKRKFNHQGNLIKNKVRVCAQGFSQKHGVDYENTYSPTGKFSSLRGMLAIAAIKDFDIHHMDVVAAFLNPILKEEIYMKIPPFLPNYQEGKVWKLAKPLYGLKQASRYWYLYISNYLE</sequence>